<dbReference type="OrthoDB" id="5135691at2759"/>
<feature type="repeat" description="ANK" evidence="3">
    <location>
        <begin position="217"/>
        <end position="249"/>
    </location>
</feature>
<dbReference type="InterPro" id="IPR036770">
    <property type="entry name" value="Ankyrin_rpt-contain_sf"/>
</dbReference>
<evidence type="ECO:0000256" key="1">
    <source>
        <dbReference type="ARBA" id="ARBA00022737"/>
    </source>
</evidence>
<feature type="repeat" description="ANK" evidence="3">
    <location>
        <begin position="287"/>
        <end position="320"/>
    </location>
</feature>
<dbReference type="PROSITE" id="PS50297">
    <property type="entry name" value="ANK_REP_REGION"/>
    <property type="match status" value="3"/>
</dbReference>
<reference evidence="5 6" key="1">
    <citation type="journal article" date="2016" name="Sci. Rep.">
        <title>Penicillium arizonense, a new, genome sequenced fungal species, reveals a high chemical diversity in secreted metabolites.</title>
        <authorList>
            <person name="Grijseels S."/>
            <person name="Nielsen J.C."/>
            <person name="Randelovic M."/>
            <person name="Nielsen J."/>
            <person name="Nielsen K.F."/>
            <person name="Workman M."/>
            <person name="Frisvad J.C."/>
        </authorList>
    </citation>
    <scope>NUCLEOTIDE SEQUENCE [LARGE SCALE GENOMIC DNA]</scope>
    <source>
        <strain evidence="5 6">CBS 141311</strain>
    </source>
</reference>
<dbReference type="SMART" id="SM00248">
    <property type="entry name" value="ANK"/>
    <property type="match status" value="11"/>
</dbReference>
<dbReference type="InterPro" id="IPR001810">
    <property type="entry name" value="F-box_dom"/>
</dbReference>
<dbReference type="InterPro" id="IPR036047">
    <property type="entry name" value="F-box-like_dom_sf"/>
</dbReference>
<keyword evidence="2 3" id="KW-0040">ANK repeat</keyword>
<dbReference type="SUPFAM" id="SSF48403">
    <property type="entry name" value="Ankyrin repeat"/>
    <property type="match status" value="2"/>
</dbReference>
<keyword evidence="6" id="KW-1185">Reference proteome</keyword>
<proteinExistence type="predicted"/>
<dbReference type="GeneID" id="34582172"/>
<dbReference type="Pfam" id="PF00023">
    <property type="entry name" value="Ank"/>
    <property type="match status" value="1"/>
</dbReference>
<dbReference type="PANTHER" id="PTHR24198">
    <property type="entry name" value="ANKYRIN REPEAT AND PROTEIN KINASE DOMAIN-CONTAINING PROTEIN"/>
    <property type="match status" value="1"/>
</dbReference>
<dbReference type="EMBL" id="LXJU01000053">
    <property type="protein sequence ID" value="OGE47244.1"/>
    <property type="molecule type" value="Genomic_DNA"/>
</dbReference>
<evidence type="ECO:0000256" key="3">
    <source>
        <dbReference type="PROSITE-ProRule" id="PRU00023"/>
    </source>
</evidence>
<evidence type="ECO:0000313" key="6">
    <source>
        <dbReference type="Proteomes" id="UP000177622"/>
    </source>
</evidence>
<dbReference type="InterPro" id="IPR002110">
    <property type="entry name" value="Ankyrin_rpt"/>
</dbReference>
<keyword evidence="1" id="KW-0677">Repeat</keyword>
<dbReference type="Pfam" id="PF12796">
    <property type="entry name" value="Ank_2"/>
    <property type="match status" value="3"/>
</dbReference>
<feature type="repeat" description="ANK" evidence="3">
    <location>
        <begin position="464"/>
        <end position="492"/>
    </location>
</feature>
<sequence>MAAGMEHFLETVVAREKGYHSRSLLQSAALVTVHRGDQAVANRLATAMSSKVDICWVKFWVAYGIRKCPNIRDLPNELLLWIVSYLDGSALFALAKSCKDFDFKLQPSIWKYNIKFQNSNLLHLAVKYDNVGLAEALLQHNANINAFYRGKTPFMRALKYSSAAVRDLLLSREDLDINIQNQALESALWYAIRYGNLSAVKSVLNQPNVQVDVKHKHGRTALHLAVFAGRIGLVHLLLSRGSDPDLQDDSGHSPWDWACRFNRPVMEMIFSNDPMAKVFLGTQSSQEAELPFHQAVSYGSVDVVKRLLGQKGLNLDIQNRKGSTPLHLAIRSKRLEMVNLLLSHPRANVNCKDKDGNTPLWLSTYSSCDEITDRLLAEKDINVNFVGGRGRFETPSTSLHHAATRLDTVLLRRLLAVPGIDPNICVAGHSPISVAAYHGRMNTVTCLLSMEGVEIDGRDVMDPPICRAVAHGHLDVVRLLVQQGARLHINESTIATHDTALCIAAGGGDLEMVEALLRHDQIDVNIRNRWSEDPLMLAVKECHSKQNGRRQHSTKIVEAVSEEKVDGL</sequence>
<feature type="domain" description="F-box" evidence="4">
    <location>
        <begin position="68"/>
        <end position="113"/>
    </location>
</feature>
<dbReference type="Proteomes" id="UP000177622">
    <property type="component" value="Unassembled WGS sequence"/>
</dbReference>
<name>A0A1F5L207_PENAI</name>
<organism evidence="5 6">
    <name type="scientific">Penicillium arizonense</name>
    <dbReference type="NCBI Taxonomy" id="1835702"/>
    <lineage>
        <taxon>Eukaryota</taxon>
        <taxon>Fungi</taxon>
        <taxon>Dikarya</taxon>
        <taxon>Ascomycota</taxon>
        <taxon>Pezizomycotina</taxon>
        <taxon>Eurotiomycetes</taxon>
        <taxon>Eurotiomycetidae</taxon>
        <taxon>Eurotiales</taxon>
        <taxon>Aspergillaceae</taxon>
        <taxon>Penicillium</taxon>
    </lineage>
</organism>
<dbReference type="STRING" id="1835702.A0A1F5L207"/>
<protein>
    <recommendedName>
        <fullName evidence="4">F-box domain-containing protein</fullName>
    </recommendedName>
</protein>
<comment type="caution">
    <text evidence="5">The sequence shown here is derived from an EMBL/GenBank/DDBJ whole genome shotgun (WGS) entry which is preliminary data.</text>
</comment>
<feature type="repeat" description="ANK" evidence="3">
    <location>
        <begin position="321"/>
        <end position="344"/>
    </location>
</feature>
<evidence type="ECO:0000259" key="4">
    <source>
        <dbReference type="PROSITE" id="PS50181"/>
    </source>
</evidence>
<gene>
    <name evidence="5" type="ORF">PENARI_c053G04880</name>
</gene>
<dbReference type="Gene3D" id="1.25.40.20">
    <property type="entry name" value="Ankyrin repeat-containing domain"/>
    <property type="match status" value="4"/>
</dbReference>
<dbReference type="RefSeq" id="XP_022482705.1">
    <property type="nucleotide sequence ID" value="XM_022637438.1"/>
</dbReference>
<evidence type="ECO:0000256" key="2">
    <source>
        <dbReference type="ARBA" id="ARBA00023043"/>
    </source>
</evidence>
<dbReference type="PANTHER" id="PTHR24198:SF165">
    <property type="entry name" value="ANKYRIN REPEAT-CONTAINING PROTEIN-RELATED"/>
    <property type="match status" value="1"/>
</dbReference>
<feature type="repeat" description="ANK" evidence="3">
    <location>
        <begin position="117"/>
        <end position="149"/>
    </location>
</feature>
<accession>A0A1F5L207</accession>
<dbReference type="AlphaFoldDB" id="A0A1F5L207"/>
<dbReference type="SUPFAM" id="SSF81383">
    <property type="entry name" value="F-box domain"/>
    <property type="match status" value="1"/>
</dbReference>
<dbReference type="PROSITE" id="PS50181">
    <property type="entry name" value="FBOX"/>
    <property type="match status" value="1"/>
</dbReference>
<dbReference type="PROSITE" id="PS50088">
    <property type="entry name" value="ANK_REPEAT"/>
    <property type="match status" value="5"/>
</dbReference>
<evidence type="ECO:0000313" key="5">
    <source>
        <dbReference type="EMBL" id="OGE47244.1"/>
    </source>
</evidence>